<dbReference type="InterPro" id="IPR019775">
    <property type="entry name" value="WD40_repeat_CS"/>
</dbReference>
<dbReference type="InterPro" id="IPR020472">
    <property type="entry name" value="WD40_PAC1"/>
</dbReference>
<keyword evidence="3 8" id="KW-0853">WD repeat</keyword>
<dbReference type="PRINTS" id="PR00320">
    <property type="entry name" value="GPROTEINBRPT"/>
</dbReference>
<dbReference type="GO" id="GO:0045214">
    <property type="term" value="P:sarcomere organization"/>
    <property type="evidence" value="ECO:0007669"/>
    <property type="project" value="TreeGrafter"/>
</dbReference>
<keyword evidence="10" id="KW-1185">Reference proteome</keyword>
<dbReference type="InterPro" id="IPR011047">
    <property type="entry name" value="Quinoprotein_ADH-like_sf"/>
</dbReference>
<name>A0A8R2AI39_BOMMO</name>
<sequence>MSYSNKYIFAALPRTQRGTPLVLGGDPKGKNFLYTNGNSVIIRDIENPAIADVYTEHSCQVNVAKYSPSGFYIASGDASGKVRIWDTVNKEHILKNEFQPIGGPIKDIAWSADSQRMVVVGEGRERFGHVFMSETGTSVGEISGQSKPINSVDFRPTRPFRIVTASEDNTIAVFEGPPFKFKCTKQEHTRFAQAVRYSPDGSLFASAGFDGKIFLYDGATSELKGEIGSPAHKGGVYGISWSPDGKQLLSCSGDKTCAIWDIETMQRTTLFNMGNAVENQQVSCLWQGKHLISVSLSGVINYLDVDNPDKPKRVLMGHNKPITCLALHGNGKTVYTASHDGCVTEWNVDSGEARHVEGQGHGNQVNGMRTTKDGSLLTIGIDDTLRKAEPTAEGATPTYTGAAVPLGSQPRALDHAAEDDITIVATVKELVVFVGGNKQSSLPLAYEPTCVAIDKSSGLVAVGGGDSRVHVYSRGAGAAGAELAHLGPVTDARFSPDSRYLVAGDANRKLILYSTDEFKLAHNKEWGFHTARVNCVAWSPDSKRVASGSLDTTIIVWSVDQPSKHTIIKNAHPQSQITGLTWIDDETIVSTGQDANTRVWTVPKA</sequence>
<feature type="repeat" description="WD" evidence="8">
    <location>
        <begin position="54"/>
        <end position="95"/>
    </location>
</feature>
<dbReference type="InterPro" id="IPR001680">
    <property type="entry name" value="WD40_rpt"/>
</dbReference>
<protein>
    <recommendedName>
        <fullName evidence="7">Actin-interacting protein 1</fullName>
    </recommendedName>
</protein>
<evidence type="ECO:0000313" key="10">
    <source>
        <dbReference type="Proteomes" id="UP000005204"/>
    </source>
</evidence>
<dbReference type="CTD" id="39505"/>
<organism evidence="9 10">
    <name type="scientific">Bombyx mori</name>
    <name type="common">Silk moth</name>
    <dbReference type="NCBI Taxonomy" id="7091"/>
    <lineage>
        <taxon>Eukaryota</taxon>
        <taxon>Metazoa</taxon>
        <taxon>Ecdysozoa</taxon>
        <taxon>Arthropoda</taxon>
        <taxon>Hexapoda</taxon>
        <taxon>Insecta</taxon>
        <taxon>Pterygota</taxon>
        <taxon>Neoptera</taxon>
        <taxon>Endopterygota</taxon>
        <taxon>Lepidoptera</taxon>
        <taxon>Glossata</taxon>
        <taxon>Ditrysia</taxon>
        <taxon>Bombycoidea</taxon>
        <taxon>Bombycidae</taxon>
        <taxon>Bombycinae</taxon>
        <taxon>Bombyx</taxon>
    </lineage>
</organism>
<evidence type="ECO:0000256" key="5">
    <source>
        <dbReference type="ARBA" id="ARBA00023203"/>
    </source>
</evidence>
<reference evidence="10" key="1">
    <citation type="journal article" date="2008" name="Insect Biochem. Mol. Biol.">
        <title>The genome of a lepidopteran model insect, the silkworm Bombyx mori.</title>
        <authorList>
            <consortium name="International Silkworm Genome Consortium"/>
        </authorList>
    </citation>
    <scope>NUCLEOTIDE SEQUENCE [LARGE SCALE GENOMIC DNA]</scope>
    <source>
        <strain evidence="10">p50T</strain>
    </source>
</reference>
<dbReference type="GO" id="GO:0030042">
    <property type="term" value="P:actin filament depolymerization"/>
    <property type="evidence" value="ECO:0007669"/>
    <property type="project" value="TreeGrafter"/>
</dbReference>
<evidence type="ECO:0000256" key="3">
    <source>
        <dbReference type="ARBA" id="ARBA00022574"/>
    </source>
</evidence>
<feature type="repeat" description="WD" evidence="8">
    <location>
        <begin position="315"/>
        <end position="356"/>
    </location>
</feature>
<feature type="repeat" description="WD" evidence="8">
    <location>
        <begin position="529"/>
        <end position="567"/>
    </location>
</feature>
<dbReference type="SUPFAM" id="SSF50998">
    <property type="entry name" value="Quinoprotein alcohol dehydrogenase-like"/>
    <property type="match status" value="1"/>
</dbReference>
<dbReference type="EnsemblMetazoa" id="XM_004925718.4">
    <property type="protein sequence ID" value="XP_004925775.1"/>
    <property type="gene ID" value="LOC101742682"/>
</dbReference>
<evidence type="ECO:0000256" key="2">
    <source>
        <dbReference type="ARBA" id="ARBA00022490"/>
    </source>
</evidence>
<dbReference type="InterPro" id="IPR015943">
    <property type="entry name" value="WD40/YVTN_repeat-like_dom_sf"/>
</dbReference>
<dbReference type="RefSeq" id="XP_004925775.1">
    <property type="nucleotide sequence ID" value="XM_004925718.5"/>
</dbReference>
<feature type="repeat" description="WD" evidence="8">
    <location>
        <begin position="185"/>
        <end position="217"/>
    </location>
</feature>
<keyword evidence="2" id="KW-0963">Cytoplasm</keyword>
<dbReference type="GO" id="GO:0030834">
    <property type="term" value="P:regulation of actin filament depolymerization"/>
    <property type="evidence" value="ECO:0007669"/>
    <property type="project" value="UniProtKB-ARBA"/>
</dbReference>
<feature type="repeat" description="WD" evidence="8">
    <location>
        <begin position="229"/>
        <end position="270"/>
    </location>
</feature>
<dbReference type="GO" id="GO:0051015">
    <property type="term" value="F:actin filament binding"/>
    <property type="evidence" value="ECO:0007669"/>
    <property type="project" value="TreeGrafter"/>
</dbReference>
<dbReference type="FunFam" id="2.130.10.10:FF:000167">
    <property type="entry name" value="Actin-interacting protein 1"/>
    <property type="match status" value="1"/>
</dbReference>
<accession>A0A8R2AI39</accession>
<dbReference type="OrthoDB" id="2306at2759"/>
<dbReference type="Proteomes" id="UP000005204">
    <property type="component" value="Unassembled WGS sequence"/>
</dbReference>
<dbReference type="PANTHER" id="PTHR19856">
    <property type="entry name" value="WD-REPEATCONTAINING PROTEIN WDR1"/>
    <property type="match status" value="1"/>
</dbReference>
<dbReference type="PANTHER" id="PTHR19856:SF0">
    <property type="entry name" value="WD REPEAT-CONTAINING PROTEIN 1"/>
    <property type="match status" value="1"/>
</dbReference>
<reference evidence="9" key="2">
    <citation type="submission" date="2022-06" db="UniProtKB">
        <authorList>
            <consortium name="EnsemblMetazoa"/>
        </authorList>
    </citation>
    <scope>IDENTIFICATION</scope>
    <source>
        <strain evidence="9">p50T (Dazao)</strain>
    </source>
</reference>
<evidence type="ECO:0000256" key="1">
    <source>
        <dbReference type="ARBA" id="ARBA00004496"/>
    </source>
</evidence>
<dbReference type="GO" id="GO:0030864">
    <property type="term" value="C:cortical actin cytoskeleton"/>
    <property type="evidence" value="ECO:0007669"/>
    <property type="project" value="TreeGrafter"/>
</dbReference>
<evidence type="ECO:0000313" key="9">
    <source>
        <dbReference type="EnsemblMetazoa" id="XP_004925775.1"/>
    </source>
</evidence>
<dbReference type="GeneID" id="101742682"/>
<dbReference type="FunFam" id="2.130.10.10:FF:000097">
    <property type="entry name" value="WD repeat domain 1"/>
    <property type="match status" value="1"/>
</dbReference>
<keyword evidence="4" id="KW-0677">Repeat</keyword>
<comment type="similarity">
    <text evidence="6">Belongs to the WD repeat AIP1 family.</text>
</comment>
<dbReference type="AlphaFoldDB" id="A0A8R2AI39"/>
<evidence type="ECO:0000256" key="7">
    <source>
        <dbReference type="ARBA" id="ARBA00067845"/>
    </source>
</evidence>
<evidence type="ECO:0000256" key="6">
    <source>
        <dbReference type="ARBA" id="ARBA00038366"/>
    </source>
</evidence>
<dbReference type="CDD" id="cd00200">
    <property type="entry name" value="WD40"/>
    <property type="match status" value="1"/>
</dbReference>
<dbReference type="Gene3D" id="2.130.10.10">
    <property type="entry name" value="YVTN repeat-like/Quinoprotein amine dehydrogenase"/>
    <property type="match status" value="2"/>
</dbReference>
<comment type="subcellular location">
    <subcellularLocation>
        <location evidence="1">Cytoplasm</location>
    </subcellularLocation>
</comment>
<proteinExistence type="inferred from homology"/>
<dbReference type="Pfam" id="PF00400">
    <property type="entry name" value="WD40"/>
    <property type="match status" value="7"/>
</dbReference>
<dbReference type="SMART" id="SM00320">
    <property type="entry name" value="WD40"/>
    <property type="match status" value="10"/>
</dbReference>
<dbReference type="KEGG" id="bmor:101742682"/>
<evidence type="ECO:0000256" key="4">
    <source>
        <dbReference type="ARBA" id="ARBA00022737"/>
    </source>
</evidence>
<dbReference type="GO" id="GO:0030833">
    <property type="term" value="P:regulation of actin filament polymerization"/>
    <property type="evidence" value="ECO:0007669"/>
    <property type="project" value="UniProtKB-ARBA"/>
</dbReference>
<dbReference type="PROSITE" id="PS50082">
    <property type="entry name" value="WD_REPEATS_2"/>
    <property type="match status" value="5"/>
</dbReference>
<dbReference type="GO" id="GO:0040011">
    <property type="term" value="P:locomotion"/>
    <property type="evidence" value="ECO:0007669"/>
    <property type="project" value="TreeGrafter"/>
</dbReference>
<evidence type="ECO:0000256" key="8">
    <source>
        <dbReference type="PROSITE-ProRule" id="PRU00221"/>
    </source>
</evidence>
<dbReference type="PROSITE" id="PS00678">
    <property type="entry name" value="WD_REPEATS_1"/>
    <property type="match status" value="1"/>
</dbReference>
<dbReference type="PROSITE" id="PS50294">
    <property type="entry name" value="WD_REPEATS_REGION"/>
    <property type="match status" value="4"/>
</dbReference>
<keyword evidence="5" id="KW-0009">Actin-binding</keyword>